<gene>
    <name evidence="6" type="ORF">PHLGIDRAFT_119023</name>
</gene>
<evidence type="ECO:0000256" key="3">
    <source>
        <dbReference type="ARBA" id="ARBA00022840"/>
    </source>
</evidence>
<feature type="region of interest" description="Disordered" evidence="4">
    <location>
        <begin position="726"/>
        <end position="749"/>
    </location>
</feature>
<evidence type="ECO:0000256" key="1">
    <source>
        <dbReference type="ARBA" id="ARBA00008874"/>
    </source>
</evidence>
<sequence length="1071" mass="115617">MSSSSSRQNSRFSTLKVFKFAGAQKPPPPPPKDPYYQPNHSLASLSQTPSLETFSPPFATRPSTPMSAGYASSARSPSPSPSYTPSQAPSHAPTYDPTRTMQSPSTTSLTPDSASSRKGFFKFPSLGKRPKTPKSPPSAYPGELPPEPVEDPSISMPWNFQVRDLGLLYNPISDIVPSLKHNVHVDETFGGLPPTWSASLTQMGFSEDEIAAIQTRRNASKVTLHSLQNGRSTNSSFSSVTRPNPRTSSLRRRDTDTLSQRSDSSYAADVSREMSISTEVSMVSTTETIPSAFTANRPSARSPDAISKPPRRTTPPPPPRAGPSSAPVLPPSKDSRPRTPTKRTYHVANSSVGTMGSPPPAYRSPRRDTDLDEVDDDFTLPAPAGVLSRPRPEADEDEIDDLPPATSVAPALPPRLSLHQDTLSDLSSWTESLFSIIPGTPPRKASLELTPHATPSQPGPSFASRLYDAGSSTASSRLTPSNSVRRAPDPTSFYNKRLSPPPSPSLPGVPPSSASDNPLWQEVMGMVRTPDSGSPSPSPFESPLFPPSTPGATASPATSVETASGESELQVSFSRDKENRDSNLSTITVTPATIVRHVSVAKRARANMVKSPQRRSTYSSVASSIDIQDPEDEASARSDSPASSSSTSSAASSSAVSLGKSGLQPEDDCKNLVTPAPGNVPYVETSPQPSPRVGDFSHADIINAATVRGLREREEAHRPSIVISSISTPPRQDVNSPLSMSTTSVMPSPMTPASPYPGWVNEVVEPLRPYIDAKTDPRNLFADLHEVAEGESGSVYAARVVASPSEELAFVAIKQVALVPSGSAKLDDLQRELSLMKQVRHANILRMEALYVDRVEDALWIRMELMDRSLADVLNLAEEGIALSEAHIAQFAADTLAALSYLHKVGIAHRDVRSDNLLVNQRGVVKLADFSNAVKVPRDAPMKFEPAGVVYWQAPEMRIGAYNVLKVDVWSLGATVWELAHGEPPFADVTDMGEIGNQLPPVDQPDRYSRHFHDFIKRCSRPVSSRPDPDDLLHTHFIQEVDGRPAVLELLARCKLADEQMVQREAGEFSL</sequence>
<feature type="compositionally biased region" description="Low complexity" evidence="4">
    <location>
        <begin position="637"/>
        <end position="657"/>
    </location>
</feature>
<evidence type="ECO:0000313" key="7">
    <source>
        <dbReference type="Proteomes" id="UP000053257"/>
    </source>
</evidence>
<dbReference type="STRING" id="745531.A0A0C3NMX6"/>
<dbReference type="InterPro" id="IPR011009">
    <property type="entry name" value="Kinase-like_dom_sf"/>
</dbReference>
<protein>
    <recommendedName>
        <fullName evidence="5">Protein kinase domain-containing protein</fullName>
    </recommendedName>
</protein>
<feature type="compositionally biased region" description="Low complexity" evidence="4">
    <location>
        <begin position="550"/>
        <end position="559"/>
    </location>
</feature>
<dbReference type="InterPro" id="IPR020635">
    <property type="entry name" value="Tyr_kinase_cat_dom"/>
</dbReference>
<feature type="compositionally biased region" description="Polar residues" evidence="4">
    <location>
        <begin position="224"/>
        <end position="245"/>
    </location>
</feature>
<feature type="compositionally biased region" description="Pro residues" evidence="4">
    <location>
        <begin position="133"/>
        <end position="147"/>
    </location>
</feature>
<dbReference type="Pfam" id="PF00069">
    <property type="entry name" value="Pkinase"/>
    <property type="match status" value="1"/>
</dbReference>
<feature type="compositionally biased region" description="Polar residues" evidence="4">
    <location>
        <begin position="470"/>
        <end position="484"/>
    </location>
</feature>
<dbReference type="EMBL" id="KN840519">
    <property type="protein sequence ID" value="KIP06399.1"/>
    <property type="molecule type" value="Genomic_DNA"/>
</dbReference>
<dbReference type="InterPro" id="IPR051931">
    <property type="entry name" value="PAK3-like"/>
</dbReference>
<accession>A0A0C3NMX6</accession>
<feature type="compositionally biased region" description="Pro residues" evidence="4">
    <location>
        <begin position="536"/>
        <end position="549"/>
    </location>
</feature>
<evidence type="ECO:0000256" key="2">
    <source>
        <dbReference type="ARBA" id="ARBA00022741"/>
    </source>
</evidence>
<feature type="compositionally biased region" description="Polar residues" evidence="4">
    <location>
        <begin position="97"/>
        <end position="116"/>
    </location>
</feature>
<dbReference type="GO" id="GO:0005524">
    <property type="term" value="F:ATP binding"/>
    <property type="evidence" value="ECO:0007669"/>
    <property type="project" value="UniProtKB-KW"/>
</dbReference>
<keyword evidence="7" id="KW-1185">Reference proteome</keyword>
<dbReference type="SUPFAM" id="SSF56112">
    <property type="entry name" value="Protein kinase-like (PK-like)"/>
    <property type="match status" value="1"/>
</dbReference>
<feature type="compositionally biased region" description="Low complexity" evidence="4">
    <location>
        <begin position="726"/>
        <end position="748"/>
    </location>
</feature>
<dbReference type="Gene3D" id="1.10.510.10">
    <property type="entry name" value="Transferase(Phosphotransferase) domain 1"/>
    <property type="match status" value="1"/>
</dbReference>
<feature type="domain" description="Protein kinase" evidence="5">
    <location>
        <begin position="781"/>
        <end position="1038"/>
    </location>
</feature>
<dbReference type="SMART" id="SM00219">
    <property type="entry name" value="TyrKc"/>
    <property type="match status" value="1"/>
</dbReference>
<evidence type="ECO:0000259" key="5">
    <source>
        <dbReference type="PROSITE" id="PS50011"/>
    </source>
</evidence>
<dbReference type="GO" id="GO:0004713">
    <property type="term" value="F:protein tyrosine kinase activity"/>
    <property type="evidence" value="ECO:0007669"/>
    <property type="project" value="InterPro"/>
</dbReference>
<name>A0A0C3NMX6_PHLG1</name>
<feature type="region of interest" description="Disordered" evidence="4">
    <location>
        <begin position="437"/>
        <end position="593"/>
    </location>
</feature>
<feature type="compositionally biased region" description="Polar residues" evidence="4">
    <location>
        <begin position="560"/>
        <end position="573"/>
    </location>
</feature>
<feature type="region of interest" description="Disordered" evidence="4">
    <location>
        <begin position="1"/>
        <end position="152"/>
    </location>
</feature>
<evidence type="ECO:0000256" key="4">
    <source>
        <dbReference type="SAM" id="MobiDB-lite"/>
    </source>
</evidence>
<dbReference type="PANTHER" id="PTHR45832">
    <property type="entry name" value="SERINE/THREONINE-PROTEIN KINASE SAMKA-RELATED-RELATED"/>
    <property type="match status" value="1"/>
</dbReference>
<dbReference type="PROSITE" id="PS50011">
    <property type="entry name" value="PROTEIN_KINASE_DOM"/>
    <property type="match status" value="1"/>
</dbReference>
<keyword evidence="2" id="KW-0547">Nucleotide-binding</keyword>
<dbReference type="Proteomes" id="UP000053257">
    <property type="component" value="Unassembled WGS sequence"/>
</dbReference>
<feature type="compositionally biased region" description="Polar residues" evidence="4">
    <location>
        <begin position="614"/>
        <end position="626"/>
    </location>
</feature>
<organism evidence="6 7">
    <name type="scientific">Phlebiopsis gigantea (strain 11061_1 CR5-6)</name>
    <name type="common">White-rot fungus</name>
    <name type="synonym">Peniophora gigantea</name>
    <dbReference type="NCBI Taxonomy" id="745531"/>
    <lineage>
        <taxon>Eukaryota</taxon>
        <taxon>Fungi</taxon>
        <taxon>Dikarya</taxon>
        <taxon>Basidiomycota</taxon>
        <taxon>Agaricomycotina</taxon>
        <taxon>Agaricomycetes</taxon>
        <taxon>Polyporales</taxon>
        <taxon>Phanerochaetaceae</taxon>
        <taxon>Phlebiopsis</taxon>
    </lineage>
</organism>
<dbReference type="AlphaFoldDB" id="A0A0C3NMX6"/>
<evidence type="ECO:0000313" key="6">
    <source>
        <dbReference type="EMBL" id="KIP06399.1"/>
    </source>
</evidence>
<dbReference type="PANTHER" id="PTHR45832:SF22">
    <property type="entry name" value="SERINE_THREONINE-PROTEIN KINASE SAMKA-RELATED"/>
    <property type="match status" value="1"/>
</dbReference>
<feature type="region of interest" description="Disordered" evidence="4">
    <location>
        <begin position="224"/>
        <end position="272"/>
    </location>
</feature>
<reference evidence="6 7" key="1">
    <citation type="journal article" date="2014" name="PLoS Genet.">
        <title>Analysis of the Phlebiopsis gigantea genome, transcriptome and secretome provides insight into its pioneer colonization strategies of wood.</title>
        <authorList>
            <person name="Hori C."/>
            <person name="Ishida T."/>
            <person name="Igarashi K."/>
            <person name="Samejima M."/>
            <person name="Suzuki H."/>
            <person name="Master E."/>
            <person name="Ferreira P."/>
            <person name="Ruiz-Duenas F.J."/>
            <person name="Held B."/>
            <person name="Canessa P."/>
            <person name="Larrondo L.F."/>
            <person name="Schmoll M."/>
            <person name="Druzhinina I.S."/>
            <person name="Kubicek C.P."/>
            <person name="Gaskell J.A."/>
            <person name="Kersten P."/>
            <person name="St John F."/>
            <person name="Glasner J."/>
            <person name="Sabat G."/>
            <person name="Splinter BonDurant S."/>
            <person name="Syed K."/>
            <person name="Yadav J."/>
            <person name="Mgbeahuruike A.C."/>
            <person name="Kovalchuk A."/>
            <person name="Asiegbu F.O."/>
            <person name="Lackner G."/>
            <person name="Hoffmeister D."/>
            <person name="Rencoret J."/>
            <person name="Gutierrez A."/>
            <person name="Sun H."/>
            <person name="Lindquist E."/>
            <person name="Barry K."/>
            <person name="Riley R."/>
            <person name="Grigoriev I.V."/>
            <person name="Henrissat B."/>
            <person name="Kues U."/>
            <person name="Berka R.M."/>
            <person name="Martinez A.T."/>
            <person name="Covert S.F."/>
            <person name="Blanchette R.A."/>
            <person name="Cullen D."/>
        </authorList>
    </citation>
    <scope>NUCLEOTIDE SEQUENCE [LARGE SCALE GENOMIC DNA]</scope>
    <source>
        <strain evidence="6 7">11061_1 CR5-6</strain>
    </source>
</reference>
<feature type="compositionally biased region" description="Pro residues" evidence="4">
    <location>
        <begin position="499"/>
        <end position="510"/>
    </location>
</feature>
<feature type="region of interest" description="Disordered" evidence="4">
    <location>
        <begin position="605"/>
        <end position="679"/>
    </location>
</feature>
<feature type="region of interest" description="Disordered" evidence="4">
    <location>
        <begin position="290"/>
        <end position="414"/>
    </location>
</feature>
<feature type="compositionally biased region" description="Polar residues" evidence="4">
    <location>
        <begin position="39"/>
        <end position="53"/>
    </location>
</feature>
<dbReference type="HOGENOM" id="CLU_002065_0_0_1"/>
<keyword evidence="3" id="KW-0067">ATP-binding</keyword>
<feature type="compositionally biased region" description="Low complexity" evidence="4">
    <location>
        <begin position="1"/>
        <end position="13"/>
    </location>
</feature>
<feature type="compositionally biased region" description="Pro residues" evidence="4">
    <location>
        <begin position="312"/>
        <end position="321"/>
    </location>
</feature>
<comment type="similarity">
    <text evidence="1">Belongs to the protein kinase superfamily. STE Ser/Thr protein kinase family. STE20 subfamily.</text>
</comment>
<dbReference type="InterPro" id="IPR000719">
    <property type="entry name" value="Prot_kinase_dom"/>
</dbReference>
<proteinExistence type="inferred from homology"/>
<feature type="compositionally biased region" description="Low complexity" evidence="4">
    <location>
        <begin position="67"/>
        <end position="90"/>
    </location>
</feature>
<dbReference type="OrthoDB" id="248923at2759"/>
<feature type="compositionally biased region" description="Polar residues" evidence="4">
    <location>
        <begin position="582"/>
        <end position="591"/>
    </location>
</feature>